<gene>
    <name evidence="1" type="ORF">AALO_G00121550</name>
</gene>
<organism evidence="1 2">
    <name type="scientific">Alosa alosa</name>
    <name type="common">allis shad</name>
    <dbReference type="NCBI Taxonomy" id="278164"/>
    <lineage>
        <taxon>Eukaryota</taxon>
        <taxon>Metazoa</taxon>
        <taxon>Chordata</taxon>
        <taxon>Craniata</taxon>
        <taxon>Vertebrata</taxon>
        <taxon>Euteleostomi</taxon>
        <taxon>Actinopterygii</taxon>
        <taxon>Neopterygii</taxon>
        <taxon>Teleostei</taxon>
        <taxon>Clupei</taxon>
        <taxon>Clupeiformes</taxon>
        <taxon>Clupeoidei</taxon>
        <taxon>Clupeidae</taxon>
        <taxon>Alosa</taxon>
    </lineage>
</organism>
<sequence length="88" mass="10050">MFLVNKDMDKTVRKSFSALCKPGREQFSEEEFSVDPSAVEVCHVNSSTLLNLTLEESDDEISTKKEKHWRLGPENLNETVAVEFLDTE</sequence>
<keyword evidence="2" id="KW-1185">Reference proteome</keyword>
<accession>A0AAV6GKA9</accession>
<dbReference type="AlphaFoldDB" id="A0AAV6GKA9"/>
<dbReference type="Proteomes" id="UP000823561">
    <property type="component" value="Chromosome 9"/>
</dbReference>
<comment type="caution">
    <text evidence="1">The sequence shown here is derived from an EMBL/GenBank/DDBJ whole genome shotgun (WGS) entry which is preliminary data.</text>
</comment>
<evidence type="ECO:0000313" key="1">
    <source>
        <dbReference type="EMBL" id="KAG5275548.1"/>
    </source>
</evidence>
<proteinExistence type="predicted"/>
<protein>
    <submittedName>
        <fullName evidence="1">Uncharacterized protein</fullName>
    </submittedName>
</protein>
<reference evidence="1" key="1">
    <citation type="submission" date="2020-10" db="EMBL/GenBank/DDBJ databases">
        <title>Chromosome-scale genome assembly of the Allis shad, Alosa alosa.</title>
        <authorList>
            <person name="Margot Z."/>
            <person name="Christophe K."/>
            <person name="Cabau C."/>
            <person name="Louis A."/>
            <person name="Berthelot C."/>
            <person name="Parey E."/>
            <person name="Roest Crollius H."/>
            <person name="Montfort J."/>
            <person name="Robinson-Rechavi M."/>
            <person name="Bucao C."/>
            <person name="Bouchez O."/>
            <person name="Gislard M."/>
            <person name="Lluch J."/>
            <person name="Milhes M."/>
            <person name="Lampietro C."/>
            <person name="Lopez Roques C."/>
            <person name="Donnadieu C."/>
            <person name="Braasch I."/>
            <person name="Desvignes T."/>
            <person name="Postlethwait J."/>
            <person name="Bobe J."/>
            <person name="Guiguen Y."/>
        </authorList>
    </citation>
    <scope>NUCLEOTIDE SEQUENCE</scope>
    <source>
        <strain evidence="1">M-15738</strain>
        <tissue evidence="1">Blood</tissue>
    </source>
</reference>
<name>A0AAV6GKA9_9TELE</name>
<evidence type="ECO:0000313" key="2">
    <source>
        <dbReference type="Proteomes" id="UP000823561"/>
    </source>
</evidence>
<dbReference type="EMBL" id="JADWDJ010000009">
    <property type="protein sequence ID" value="KAG5275548.1"/>
    <property type="molecule type" value="Genomic_DNA"/>
</dbReference>